<name>A0A2K9NGW0_9PROT</name>
<evidence type="ECO:0000256" key="13">
    <source>
        <dbReference type="SAM" id="SignalP"/>
    </source>
</evidence>
<sequence length="768" mass="82059">MLLLASCAAMVPGFALAQAPAAQDDVLAEIIVTAQRRSESVLKVPTSVAVVSADLLESNGVNDLASITKLTPSLQTGIDDTFSIRGIGTNTYAPTVESTVSQVVDDVVLGIPAFAANAFYDVARVEVLNGPQGLLFGKNASAGLVNITTANPVLGETSGFIDAEGTSRFRPGSNGLGIRNRAALNVPVTETSALRVAGTYSSQDSLVRNVIKPVGRYEDDVEEKGARIKFLSDPGNGFTVNLGGDYFKRTGISGFWDTTYRTLGANTQYRTILGNAGIVPGADNLEIAQDGQSWRDIEMGGVQAKLAYVFDDGLELSSISAWKKMDHSYANDSDQTPVNFLNVNTNSTQYEQLSQEVRLALPDDGPFGGQAGLYYFQSNTDNAVQRGGFNNLPAAALPRFPFCVNATVTAGPPPACGVSNLYFLGQDSRLESQVRSYAAFGQFNYALTDQLKLTTGGRLTYDKASIDLVENTKKYFVTLGVPNNVSKGDVDNTNFSWKIGLDYDLDPNTLVYGFYGRGYKGPGFSNASPKAGADISVRPEISKGGEVGVKSSLLDRKLIISASVFHTRFTDLQVQSFDEVLQANTLTNAATATTKGADLTLQARPMRGLTLGASLSYTDAKFNSYPGAQCYVLQSNPSCAVNNTFDAGGLRVPLSAKFTSTLTADYTVPVTDSLDGVTGVTYYHRSPLNSGFAPGMTVPTTDRFDANLGIKAESWSVSLFCKNCFNQIRPYAIGNDAGDAVNAKTLSLTQRFNYDSVRTLGVRMGVNF</sequence>
<feature type="chain" id="PRO_5014688274" evidence="13">
    <location>
        <begin position="18"/>
        <end position="768"/>
    </location>
</feature>
<dbReference type="PANTHER" id="PTHR32552">
    <property type="entry name" value="FERRICHROME IRON RECEPTOR-RELATED"/>
    <property type="match status" value="1"/>
</dbReference>
<evidence type="ECO:0000256" key="12">
    <source>
        <dbReference type="RuleBase" id="RU003357"/>
    </source>
</evidence>
<reference evidence="16 17" key="1">
    <citation type="submission" date="2017-12" db="EMBL/GenBank/DDBJ databases">
        <title>Genomes of bacteria within cyanobacterial aggregates.</title>
        <authorList>
            <person name="Cai H."/>
        </authorList>
    </citation>
    <scope>NUCLEOTIDE SEQUENCE [LARGE SCALE GENOMIC DNA]</scope>
    <source>
        <strain evidence="16 17">TH16</strain>
    </source>
</reference>
<dbReference type="AlphaFoldDB" id="A0A2K9NGW0"/>
<dbReference type="Gene3D" id="2.40.170.20">
    <property type="entry name" value="TonB-dependent receptor, beta-barrel domain"/>
    <property type="match status" value="1"/>
</dbReference>
<keyword evidence="8 12" id="KW-0798">TonB box</keyword>
<evidence type="ECO:0000256" key="11">
    <source>
        <dbReference type="PROSITE-ProRule" id="PRU01360"/>
    </source>
</evidence>
<evidence type="ECO:0000256" key="7">
    <source>
        <dbReference type="ARBA" id="ARBA00023065"/>
    </source>
</evidence>
<dbReference type="InterPro" id="IPR012910">
    <property type="entry name" value="Plug_dom"/>
</dbReference>
<evidence type="ECO:0000313" key="16">
    <source>
        <dbReference type="EMBL" id="AUN32328.1"/>
    </source>
</evidence>
<keyword evidence="2 11" id="KW-0813">Transport</keyword>
<evidence type="ECO:0000256" key="5">
    <source>
        <dbReference type="ARBA" id="ARBA00022692"/>
    </source>
</evidence>
<evidence type="ECO:0000313" key="17">
    <source>
        <dbReference type="Proteomes" id="UP000234752"/>
    </source>
</evidence>
<keyword evidence="7" id="KW-0406">Ion transport</keyword>
<evidence type="ECO:0000259" key="15">
    <source>
        <dbReference type="Pfam" id="PF07715"/>
    </source>
</evidence>
<dbReference type="InterPro" id="IPR039426">
    <property type="entry name" value="TonB-dep_rcpt-like"/>
</dbReference>
<accession>A0A2K9NGW0</accession>
<keyword evidence="16" id="KW-0675">Receptor</keyword>
<evidence type="ECO:0000256" key="6">
    <source>
        <dbReference type="ARBA" id="ARBA00023004"/>
    </source>
</evidence>
<dbReference type="GO" id="GO:0009279">
    <property type="term" value="C:cell outer membrane"/>
    <property type="evidence" value="ECO:0007669"/>
    <property type="project" value="UniProtKB-SubCell"/>
</dbReference>
<evidence type="ECO:0000256" key="4">
    <source>
        <dbReference type="ARBA" id="ARBA00022496"/>
    </source>
</evidence>
<dbReference type="Proteomes" id="UP000234752">
    <property type="component" value="Chromosome eg_2"/>
</dbReference>
<evidence type="ECO:0000259" key="14">
    <source>
        <dbReference type="Pfam" id="PF00593"/>
    </source>
</evidence>
<keyword evidence="17" id="KW-1185">Reference proteome</keyword>
<keyword evidence="5 11" id="KW-0812">Transmembrane</keyword>
<dbReference type="Pfam" id="PF07715">
    <property type="entry name" value="Plug"/>
    <property type="match status" value="1"/>
</dbReference>
<dbReference type="InterPro" id="IPR036942">
    <property type="entry name" value="Beta-barrel_TonB_sf"/>
</dbReference>
<organism evidence="16 17">
    <name type="scientific">Niveispirillum cyanobacteriorum</name>
    <dbReference type="NCBI Taxonomy" id="1612173"/>
    <lineage>
        <taxon>Bacteria</taxon>
        <taxon>Pseudomonadati</taxon>
        <taxon>Pseudomonadota</taxon>
        <taxon>Alphaproteobacteria</taxon>
        <taxon>Rhodospirillales</taxon>
        <taxon>Azospirillaceae</taxon>
        <taxon>Niveispirillum</taxon>
    </lineage>
</organism>
<keyword evidence="13" id="KW-0732">Signal</keyword>
<dbReference type="KEGG" id="ncb:C0V82_18265"/>
<evidence type="ECO:0000256" key="1">
    <source>
        <dbReference type="ARBA" id="ARBA00004571"/>
    </source>
</evidence>
<comment type="subcellular location">
    <subcellularLocation>
        <location evidence="1 11">Cell outer membrane</location>
        <topology evidence="1 11">Multi-pass membrane protein</topology>
    </subcellularLocation>
</comment>
<dbReference type="PANTHER" id="PTHR32552:SF81">
    <property type="entry name" value="TONB-DEPENDENT OUTER MEMBRANE RECEPTOR"/>
    <property type="match status" value="1"/>
</dbReference>
<dbReference type="GO" id="GO:0006826">
    <property type="term" value="P:iron ion transport"/>
    <property type="evidence" value="ECO:0007669"/>
    <property type="project" value="UniProtKB-KW"/>
</dbReference>
<keyword evidence="9 11" id="KW-0472">Membrane</keyword>
<proteinExistence type="inferred from homology"/>
<evidence type="ECO:0000256" key="9">
    <source>
        <dbReference type="ARBA" id="ARBA00023136"/>
    </source>
</evidence>
<feature type="domain" description="TonB-dependent receptor plug" evidence="15">
    <location>
        <begin position="42"/>
        <end position="143"/>
    </location>
</feature>
<keyword evidence="10 11" id="KW-0998">Cell outer membrane</keyword>
<keyword evidence="3 11" id="KW-1134">Transmembrane beta strand</keyword>
<dbReference type="OrthoDB" id="9760333at2"/>
<gene>
    <name evidence="16" type="ORF">C0V82_18265</name>
</gene>
<dbReference type="PROSITE" id="PS52016">
    <property type="entry name" value="TONB_DEPENDENT_REC_3"/>
    <property type="match status" value="1"/>
</dbReference>
<dbReference type="EMBL" id="CP025612">
    <property type="protein sequence ID" value="AUN32328.1"/>
    <property type="molecule type" value="Genomic_DNA"/>
</dbReference>
<dbReference type="SUPFAM" id="SSF56935">
    <property type="entry name" value="Porins"/>
    <property type="match status" value="1"/>
</dbReference>
<evidence type="ECO:0000256" key="10">
    <source>
        <dbReference type="ARBA" id="ARBA00023237"/>
    </source>
</evidence>
<keyword evidence="6" id="KW-0408">Iron</keyword>
<protein>
    <submittedName>
        <fullName evidence="16">TonB-dependent receptor</fullName>
    </submittedName>
</protein>
<evidence type="ECO:0000256" key="2">
    <source>
        <dbReference type="ARBA" id="ARBA00022448"/>
    </source>
</evidence>
<evidence type="ECO:0000256" key="8">
    <source>
        <dbReference type="ARBA" id="ARBA00023077"/>
    </source>
</evidence>
<feature type="signal peptide" evidence="13">
    <location>
        <begin position="1"/>
        <end position="17"/>
    </location>
</feature>
<dbReference type="Pfam" id="PF00593">
    <property type="entry name" value="TonB_dep_Rec_b-barrel"/>
    <property type="match status" value="1"/>
</dbReference>
<dbReference type="InterPro" id="IPR000531">
    <property type="entry name" value="Beta-barrel_TonB"/>
</dbReference>
<feature type="domain" description="TonB-dependent receptor-like beta-barrel" evidence="14">
    <location>
        <begin position="253"/>
        <end position="723"/>
    </location>
</feature>
<comment type="similarity">
    <text evidence="11 12">Belongs to the TonB-dependent receptor family.</text>
</comment>
<keyword evidence="4" id="KW-0410">Iron transport</keyword>
<evidence type="ECO:0000256" key="3">
    <source>
        <dbReference type="ARBA" id="ARBA00022452"/>
    </source>
</evidence>